<dbReference type="PANTHER" id="PTHR45228">
    <property type="entry name" value="CYCLIC DI-GMP PHOSPHODIESTERASE TM_0186-RELATED"/>
    <property type="match status" value="1"/>
</dbReference>
<keyword evidence="1" id="KW-0597">Phosphoprotein</keyword>
<evidence type="ECO:0000313" key="3">
    <source>
        <dbReference type="EMBL" id="BBD07673.1"/>
    </source>
</evidence>
<dbReference type="InterPro" id="IPR011006">
    <property type="entry name" value="CheY-like_superfamily"/>
</dbReference>
<feature type="domain" description="Response regulatory" evidence="2">
    <location>
        <begin position="5"/>
        <end position="121"/>
    </location>
</feature>
<dbReference type="KEGG" id="dfl:DFE_0947"/>
<dbReference type="GO" id="GO:0000160">
    <property type="term" value="P:phosphorelay signal transduction system"/>
    <property type="evidence" value="ECO:0007669"/>
    <property type="project" value="InterPro"/>
</dbReference>
<proteinExistence type="predicted"/>
<dbReference type="RefSeq" id="WP_126377132.1">
    <property type="nucleotide sequence ID" value="NZ_AP017378.1"/>
</dbReference>
<feature type="modified residue" description="4-aspartylphosphate" evidence="1">
    <location>
        <position position="54"/>
    </location>
</feature>
<dbReference type="InterPro" id="IPR052020">
    <property type="entry name" value="Cyclic_di-GMP/3'3'-cGAMP_PDE"/>
</dbReference>
<protein>
    <recommendedName>
        <fullName evidence="2">Response regulatory domain-containing protein</fullName>
    </recommendedName>
</protein>
<dbReference type="SMART" id="SM00448">
    <property type="entry name" value="REC"/>
    <property type="match status" value="1"/>
</dbReference>
<organism evidence="3 4">
    <name type="scientific">Desulfovibrio ferrophilus</name>
    <dbReference type="NCBI Taxonomy" id="241368"/>
    <lineage>
        <taxon>Bacteria</taxon>
        <taxon>Pseudomonadati</taxon>
        <taxon>Thermodesulfobacteriota</taxon>
        <taxon>Desulfovibrionia</taxon>
        <taxon>Desulfovibrionales</taxon>
        <taxon>Desulfovibrionaceae</taxon>
        <taxon>Desulfovibrio</taxon>
    </lineage>
</organism>
<dbReference type="EMBL" id="AP017378">
    <property type="protein sequence ID" value="BBD07673.1"/>
    <property type="molecule type" value="Genomic_DNA"/>
</dbReference>
<dbReference type="Gene3D" id="1.10.3210.10">
    <property type="entry name" value="Hypothetical protein af1432"/>
    <property type="match status" value="1"/>
</dbReference>
<dbReference type="AlphaFoldDB" id="A0A2Z6AWU9"/>
<name>A0A2Z6AWU9_9BACT</name>
<sequence>MAIQKILLVDDEPANIKILHDILKDSYELSAATSGDAALEGILGGNIPDLVLLDIVMPGKDGYEVCEALHANAKTRKIPVIFVTSRNDIDDETKGFAVGGVDYITKPVTPAIVRARVNAHLQLKKARSSLNELLHQTFGGSIRMMTDILSLTNPMAFSRASRIRQLMAELVAALNIKERMAFDLAAQLSQLGCLMLPEALLSKAERGEPLSPEEQAMYADHPAMARDLLAHLPRLEKVAEMIVRQHEPFGNEGDWPTPRKRDHVDLGAHLLRLVGDYDRLVMGMGAREEVALRQMRDDTGQYDPRLVNLLQCVLEVSALELAVKTISADELLAGMILDEDVHSDDGVLLATEGMEISDSVYKILSRYRAHGHLNKHFRVLIPGTSTGALECEGAGLEEE</sequence>
<dbReference type="Gene3D" id="3.40.50.2300">
    <property type="match status" value="1"/>
</dbReference>
<keyword evidence="4" id="KW-1185">Reference proteome</keyword>
<dbReference type="PROSITE" id="PS50110">
    <property type="entry name" value="RESPONSE_REGULATORY"/>
    <property type="match status" value="1"/>
</dbReference>
<accession>A0A2Z6AWU9</accession>
<dbReference type="InterPro" id="IPR001789">
    <property type="entry name" value="Sig_transdc_resp-reg_receiver"/>
</dbReference>
<reference evidence="3 4" key="1">
    <citation type="journal article" date="2018" name="Sci. Adv.">
        <title>Multi-heme cytochromes provide a pathway for survival in energy-limited environments.</title>
        <authorList>
            <person name="Deng X."/>
            <person name="Dohmae N."/>
            <person name="Nealson K.H."/>
            <person name="Hashimoto K."/>
            <person name="Okamoto A."/>
        </authorList>
    </citation>
    <scope>NUCLEOTIDE SEQUENCE [LARGE SCALE GENOMIC DNA]</scope>
    <source>
        <strain evidence="3 4">IS5</strain>
    </source>
</reference>
<evidence type="ECO:0000259" key="2">
    <source>
        <dbReference type="PROSITE" id="PS50110"/>
    </source>
</evidence>
<evidence type="ECO:0000313" key="4">
    <source>
        <dbReference type="Proteomes" id="UP000269883"/>
    </source>
</evidence>
<dbReference type="Pfam" id="PF00072">
    <property type="entry name" value="Response_reg"/>
    <property type="match status" value="1"/>
</dbReference>
<evidence type="ECO:0000256" key="1">
    <source>
        <dbReference type="PROSITE-ProRule" id="PRU00169"/>
    </source>
</evidence>
<dbReference type="Proteomes" id="UP000269883">
    <property type="component" value="Chromosome"/>
</dbReference>
<dbReference type="OrthoDB" id="9802066at2"/>
<dbReference type="PANTHER" id="PTHR45228:SF5">
    <property type="entry name" value="CYCLIC DI-GMP PHOSPHODIESTERASE VC_1348-RELATED"/>
    <property type="match status" value="1"/>
</dbReference>
<gene>
    <name evidence="3" type="ORF">DFE_0947</name>
</gene>
<dbReference type="SUPFAM" id="SSF52172">
    <property type="entry name" value="CheY-like"/>
    <property type="match status" value="1"/>
</dbReference>
<dbReference type="Pfam" id="PF13487">
    <property type="entry name" value="HD_5"/>
    <property type="match status" value="1"/>
</dbReference>